<dbReference type="Proteomes" id="UP000649617">
    <property type="component" value="Unassembled WGS sequence"/>
</dbReference>
<feature type="compositionally biased region" description="Pro residues" evidence="1">
    <location>
        <begin position="74"/>
        <end position="85"/>
    </location>
</feature>
<keyword evidence="3" id="KW-1185">Reference proteome</keyword>
<organism evidence="2 3">
    <name type="scientific">Symbiodinium pilosum</name>
    <name type="common">Dinoflagellate</name>
    <dbReference type="NCBI Taxonomy" id="2952"/>
    <lineage>
        <taxon>Eukaryota</taxon>
        <taxon>Sar</taxon>
        <taxon>Alveolata</taxon>
        <taxon>Dinophyceae</taxon>
        <taxon>Suessiales</taxon>
        <taxon>Symbiodiniaceae</taxon>
        <taxon>Symbiodinium</taxon>
    </lineage>
</organism>
<feature type="compositionally biased region" description="Pro residues" evidence="1">
    <location>
        <begin position="165"/>
        <end position="184"/>
    </location>
</feature>
<reference evidence="2" key="1">
    <citation type="submission" date="2021-02" db="EMBL/GenBank/DDBJ databases">
        <authorList>
            <person name="Dougan E. K."/>
            <person name="Rhodes N."/>
            <person name="Thang M."/>
            <person name="Chan C."/>
        </authorList>
    </citation>
    <scope>NUCLEOTIDE SEQUENCE</scope>
</reference>
<feature type="region of interest" description="Disordered" evidence="1">
    <location>
        <begin position="17"/>
        <end position="281"/>
    </location>
</feature>
<evidence type="ECO:0000256" key="1">
    <source>
        <dbReference type="SAM" id="MobiDB-lite"/>
    </source>
</evidence>
<protein>
    <submittedName>
        <fullName evidence="2">RBCMT protein</fullName>
    </submittedName>
</protein>
<evidence type="ECO:0000313" key="3">
    <source>
        <dbReference type="Proteomes" id="UP000649617"/>
    </source>
</evidence>
<sequence length="281" mass="28393">MFDDLDEEELFGSALYNTSAVYSDEDEEAIFGSPVGEDTPSGEPPSPDLAPAATPPTGRAVPRTPPIGGAGVSPTPPRRGTPRTPPLGGAVTPPRGQEDVMRASVVPVPKGAAPSPVDRLKAVPLTPDTSNSNAAGVGGQGHPPGTPEALLFPLTPMGGAGGAPRTPPRTPPPPGVMPDIPMTPPIGGAGALEPPPEKDVAASTLKEAPRSPSARGTTTPGTPPIGGLISPRTPPISRGQEVAATQSYASQGDGSLPATQAYQDEPTPKRRRTKEPGSPND</sequence>
<dbReference type="OrthoDB" id="449231at2759"/>
<dbReference type="AlphaFoldDB" id="A0A812TR74"/>
<proteinExistence type="predicted"/>
<feature type="compositionally biased region" description="Polar residues" evidence="1">
    <location>
        <begin position="243"/>
        <end position="262"/>
    </location>
</feature>
<gene>
    <name evidence="2" type="primary">RBCMT</name>
    <name evidence="2" type="ORF">SPIL2461_LOCUS14533</name>
</gene>
<accession>A0A812TR74</accession>
<evidence type="ECO:0000313" key="2">
    <source>
        <dbReference type="EMBL" id="CAE7547711.1"/>
    </source>
</evidence>
<comment type="caution">
    <text evidence="2">The sequence shown here is derived from an EMBL/GenBank/DDBJ whole genome shotgun (WGS) entry which is preliminary data.</text>
</comment>
<dbReference type="EMBL" id="CAJNIZ010033780">
    <property type="protein sequence ID" value="CAE7547711.1"/>
    <property type="molecule type" value="Genomic_DNA"/>
</dbReference>
<name>A0A812TR74_SYMPI</name>